<dbReference type="EMBL" id="JARKIE010000210">
    <property type="protein sequence ID" value="KAJ7666372.1"/>
    <property type="molecule type" value="Genomic_DNA"/>
</dbReference>
<evidence type="ECO:0000256" key="1">
    <source>
        <dbReference type="SAM" id="MobiDB-lite"/>
    </source>
</evidence>
<reference evidence="2" key="1">
    <citation type="submission" date="2023-03" db="EMBL/GenBank/DDBJ databases">
        <title>Massive genome expansion in bonnet fungi (Mycena s.s.) driven by repeated elements and novel gene families across ecological guilds.</title>
        <authorList>
            <consortium name="Lawrence Berkeley National Laboratory"/>
            <person name="Harder C.B."/>
            <person name="Miyauchi S."/>
            <person name="Viragh M."/>
            <person name="Kuo A."/>
            <person name="Thoen E."/>
            <person name="Andreopoulos B."/>
            <person name="Lu D."/>
            <person name="Skrede I."/>
            <person name="Drula E."/>
            <person name="Henrissat B."/>
            <person name="Morin E."/>
            <person name="Kohler A."/>
            <person name="Barry K."/>
            <person name="LaButti K."/>
            <person name="Morin E."/>
            <person name="Salamov A."/>
            <person name="Lipzen A."/>
            <person name="Mereny Z."/>
            <person name="Hegedus B."/>
            <person name="Baldrian P."/>
            <person name="Stursova M."/>
            <person name="Weitz H."/>
            <person name="Taylor A."/>
            <person name="Grigoriev I.V."/>
            <person name="Nagy L.G."/>
            <person name="Martin F."/>
            <person name="Kauserud H."/>
        </authorList>
    </citation>
    <scope>NUCLEOTIDE SEQUENCE</scope>
    <source>
        <strain evidence="2">CBHHK067</strain>
    </source>
</reference>
<protein>
    <submittedName>
        <fullName evidence="2">Uncharacterized protein</fullName>
    </submittedName>
</protein>
<evidence type="ECO:0000313" key="2">
    <source>
        <dbReference type="EMBL" id="KAJ7666372.1"/>
    </source>
</evidence>
<evidence type="ECO:0000313" key="3">
    <source>
        <dbReference type="Proteomes" id="UP001221757"/>
    </source>
</evidence>
<comment type="caution">
    <text evidence="2">The sequence shown here is derived from an EMBL/GenBank/DDBJ whole genome shotgun (WGS) entry which is preliminary data.</text>
</comment>
<accession>A0AAD7G863</accession>
<gene>
    <name evidence="2" type="ORF">B0H17DRAFT_282878</name>
</gene>
<organism evidence="2 3">
    <name type="scientific">Mycena rosella</name>
    <name type="common">Pink bonnet</name>
    <name type="synonym">Agaricus rosellus</name>
    <dbReference type="NCBI Taxonomy" id="1033263"/>
    <lineage>
        <taxon>Eukaryota</taxon>
        <taxon>Fungi</taxon>
        <taxon>Dikarya</taxon>
        <taxon>Basidiomycota</taxon>
        <taxon>Agaricomycotina</taxon>
        <taxon>Agaricomycetes</taxon>
        <taxon>Agaricomycetidae</taxon>
        <taxon>Agaricales</taxon>
        <taxon>Marasmiineae</taxon>
        <taxon>Mycenaceae</taxon>
        <taxon>Mycena</taxon>
    </lineage>
</organism>
<keyword evidence="3" id="KW-1185">Reference proteome</keyword>
<dbReference type="AlphaFoldDB" id="A0AAD7G863"/>
<sequence>MLSAQLEQPTSQLQRLKLSITSPSGSLGRYRNLACTRTVHISSSSCHALRTTQSICPHSRASGSSPCAYRCTISRYPKTHDYARGPAAPRAPARDHCYYPQRKRTNYCGLRGYVDATPAPAVDAALATLVHLRAATFSIDADPRAIPHFTRCMATRLPFARAAGRLVFEARTRCDKSPLVQVPQPCRTGSGGEIATPGARGAGA</sequence>
<feature type="region of interest" description="Disordered" evidence="1">
    <location>
        <begin position="185"/>
        <end position="204"/>
    </location>
</feature>
<proteinExistence type="predicted"/>
<name>A0AAD7G863_MYCRO</name>
<dbReference type="Proteomes" id="UP001221757">
    <property type="component" value="Unassembled WGS sequence"/>
</dbReference>